<feature type="transmembrane region" description="Helical" evidence="12">
    <location>
        <begin position="7"/>
        <end position="29"/>
    </location>
</feature>
<keyword evidence="7 12" id="KW-0472">Membrane</keyword>
<dbReference type="Pfam" id="PF10613">
    <property type="entry name" value="Lig_chan-Glu_bd"/>
    <property type="match status" value="1"/>
</dbReference>
<keyword evidence="2" id="KW-0813">Transport</keyword>
<comment type="subcellular location">
    <subcellularLocation>
        <location evidence="1">Cell membrane</location>
        <topology evidence="1">Multi-pass membrane protein</topology>
    </subcellularLocation>
</comment>
<evidence type="ECO:0000256" key="5">
    <source>
        <dbReference type="ARBA" id="ARBA00022989"/>
    </source>
</evidence>
<name>A0A6A0GYB4_HYAAZ</name>
<feature type="domain" description="Ionotropic glutamate receptor L-glutamate and glycine-binding" evidence="13">
    <location>
        <begin position="327"/>
        <end position="382"/>
    </location>
</feature>
<reference evidence="14" key="1">
    <citation type="submission" date="2014-08" db="EMBL/GenBank/DDBJ databases">
        <authorList>
            <person name="Murali S."/>
            <person name="Richards S."/>
            <person name="Bandaranaike D."/>
            <person name="Bellair M."/>
            <person name="Blankenburg K."/>
            <person name="Chao H."/>
            <person name="Dinh H."/>
            <person name="Doddapaneni H."/>
            <person name="Dugan-Rocha S."/>
            <person name="Elkadiri S."/>
            <person name="Gnanaolivu R."/>
            <person name="Hughes D."/>
            <person name="Lee S."/>
            <person name="Li M."/>
            <person name="Ming W."/>
            <person name="Munidasa M."/>
            <person name="Muniz J."/>
            <person name="Nguyen L."/>
            <person name="Osuji N."/>
            <person name="Pu L.-L."/>
            <person name="Puazo M."/>
            <person name="Skinner E."/>
            <person name="Qu C."/>
            <person name="Quiroz J."/>
            <person name="Raj R."/>
            <person name="Weissenberger G."/>
            <person name="Xin Y."/>
            <person name="Zou X."/>
            <person name="Han Y."/>
            <person name="Worley K."/>
            <person name="Muzny D."/>
            <person name="Gibbs R."/>
        </authorList>
    </citation>
    <scope>NUCLEOTIDE SEQUENCE</scope>
    <source>
        <strain evidence="14">HAZT.00-mixed</strain>
        <tissue evidence="14">Whole organism</tissue>
    </source>
</reference>
<dbReference type="AlphaFoldDB" id="A0A6A0GYB4"/>
<sequence>MLKIDNVNRLAGIFGFSTITIFRLLLIIYCIDRSIGNETHDVFHEVASYNVITKPNYNNLHVGYLNHLLNTTATSEIISNDVGNFNLDSGNFDSSLRSDQHNLLFNSTSKLLKLFPYANLEHIQPTTFHGFNSSKISPTLTTDQLTVASFLASQYSQKCLKVSVGLAWSNEPHILLKDDEDGMSILSSLKETTQGYSKNNCIVILLPYPPSEKLLASLSPSGSVKKIFLVFCDSKEILNNFLLDTNMREEENAVGMLYNASAWHVYVRQLYTSSGGPLIKKSLTWKPGTPIENQEEIYPEQMKNFYGEKFHISTLDFRPFTDFIRQPNTRVVKEAPSLDIYILREVARHLNFTYDIVTPMDDLWGTRLENGSWTGVVGDVQFRRSNFSLVLSLTMERRLILDFTRMYYTDPLTFVTAKNRPLPQWQKVFEPFANNVWLLWGTTLGTCSVLYHGLRKLNPLIGQRATFSQSCLDIFGSFLSQNLQRIPSKTMTQVFIATWLIYGLLTTTYYKSALMAVLAVPTTPPTLNTLQELYDSKIQYGMIDAKGSEYQLFSTSKIDLYQKLFQKMSFYSSKESMRRVAEGSYAYIYFRANIESIVMSEYTDRAGQTYMHIAAENFFPGGYAWAFPKGAPYMRTIDQLMQRCLQAGLVSRWVLQLNKLYAKEKHENSSTDDVLRPIDDGLVVLQMSHLQGPFILLVMGLVLGLTSFIVEMASCKRQKLLEKKPVTSYRK</sequence>
<keyword evidence="11" id="KW-0407">Ion channel</keyword>
<dbReference type="Gene3D" id="3.40.190.10">
    <property type="entry name" value="Periplasmic binding protein-like II"/>
    <property type="match status" value="3"/>
</dbReference>
<dbReference type="InterPro" id="IPR052192">
    <property type="entry name" value="Insect_Ionotropic_Sensory_Rcpt"/>
</dbReference>
<evidence type="ECO:0000256" key="7">
    <source>
        <dbReference type="ARBA" id="ARBA00023136"/>
    </source>
</evidence>
<evidence type="ECO:0000256" key="8">
    <source>
        <dbReference type="ARBA" id="ARBA00023170"/>
    </source>
</evidence>
<dbReference type="SMART" id="SM00918">
    <property type="entry name" value="Lig_chan-Glu_bd"/>
    <property type="match status" value="1"/>
</dbReference>
<dbReference type="PANTHER" id="PTHR42643">
    <property type="entry name" value="IONOTROPIC RECEPTOR 20A-RELATED"/>
    <property type="match status" value="1"/>
</dbReference>
<dbReference type="InterPro" id="IPR019594">
    <property type="entry name" value="Glu/Gly-bd"/>
</dbReference>
<proteinExistence type="predicted"/>
<keyword evidence="9" id="KW-0325">Glycoprotein</keyword>
<evidence type="ECO:0000256" key="2">
    <source>
        <dbReference type="ARBA" id="ARBA00022448"/>
    </source>
</evidence>
<evidence type="ECO:0000256" key="12">
    <source>
        <dbReference type="SAM" id="Phobius"/>
    </source>
</evidence>
<evidence type="ECO:0000256" key="3">
    <source>
        <dbReference type="ARBA" id="ARBA00022475"/>
    </source>
</evidence>
<accession>A0A6A0GYB4</accession>
<evidence type="ECO:0000256" key="4">
    <source>
        <dbReference type="ARBA" id="ARBA00022692"/>
    </source>
</evidence>
<comment type="caution">
    <text evidence="14">The sequence shown here is derived from an EMBL/GenBank/DDBJ whole genome shotgun (WGS) entry which is preliminary data.</text>
</comment>
<evidence type="ECO:0000256" key="10">
    <source>
        <dbReference type="ARBA" id="ARBA00023286"/>
    </source>
</evidence>
<gene>
    <name evidence="14" type="ORF">HAZT_HAZT001278</name>
</gene>
<evidence type="ECO:0000256" key="9">
    <source>
        <dbReference type="ARBA" id="ARBA00023180"/>
    </source>
</evidence>
<dbReference type="SUPFAM" id="SSF53850">
    <property type="entry name" value="Periplasmic binding protein-like II"/>
    <property type="match status" value="1"/>
</dbReference>
<dbReference type="GO" id="GO:0005886">
    <property type="term" value="C:plasma membrane"/>
    <property type="evidence" value="ECO:0007669"/>
    <property type="project" value="UniProtKB-SubCell"/>
</dbReference>
<dbReference type="PANTHER" id="PTHR42643:SF24">
    <property type="entry name" value="IONOTROPIC RECEPTOR 60A"/>
    <property type="match status" value="1"/>
</dbReference>
<protein>
    <submittedName>
        <fullName evidence="14">Ionotropic receptor 130</fullName>
    </submittedName>
</protein>
<dbReference type="GO" id="GO:0015276">
    <property type="term" value="F:ligand-gated monoatomic ion channel activity"/>
    <property type="evidence" value="ECO:0007669"/>
    <property type="project" value="InterPro"/>
</dbReference>
<feature type="transmembrane region" description="Helical" evidence="12">
    <location>
        <begin position="694"/>
        <end position="714"/>
    </location>
</feature>
<evidence type="ECO:0000256" key="1">
    <source>
        <dbReference type="ARBA" id="ARBA00004651"/>
    </source>
</evidence>
<keyword evidence="5 12" id="KW-1133">Transmembrane helix</keyword>
<evidence type="ECO:0000256" key="6">
    <source>
        <dbReference type="ARBA" id="ARBA00023065"/>
    </source>
</evidence>
<keyword evidence="8 14" id="KW-0675">Receptor</keyword>
<keyword evidence="6" id="KW-0406">Ion transport</keyword>
<reference evidence="14" key="3">
    <citation type="submission" date="2019-06" db="EMBL/GenBank/DDBJ databases">
        <authorList>
            <person name="Poynton C."/>
            <person name="Hasenbein S."/>
            <person name="Benoit J.B."/>
            <person name="Sepulveda M.S."/>
            <person name="Poelchau M.F."/>
            <person name="Murali S.C."/>
            <person name="Chen S."/>
            <person name="Glastad K.M."/>
            <person name="Werren J.H."/>
            <person name="Vineis J.H."/>
            <person name="Bowen J.L."/>
            <person name="Friedrich M."/>
            <person name="Jones J."/>
            <person name="Robertson H.M."/>
            <person name="Feyereisen R."/>
            <person name="Mechler-Hickson A."/>
            <person name="Mathers N."/>
            <person name="Lee C.E."/>
            <person name="Colbourne J.K."/>
            <person name="Biales A."/>
            <person name="Johnston J.S."/>
            <person name="Wellborn G.A."/>
            <person name="Rosendale A.J."/>
            <person name="Cridge A.G."/>
            <person name="Munoz-Torres M.C."/>
            <person name="Bain P.A."/>
            <person name="Manny A.R."/>
            <person name="Major K.M."/>
            <person name="Lambert F.N."/>
            <person name="Vulpe C.D."/>
            <person name="Tuck P."/>
            <person name="Blalock B.J."/>
            <person name="Lin Y.-Y."/>
            <person name="Smith M.E."/>
            <person name="Ochoa-Acuna H."/>
            <person name="Chen M.-J.M."/>
            <person name="Childers C.P."/>
            <person name="Qu J."/>
            <person name="Dugan S."/>
            <person name="Lee S.L."/>
            <person name="Chao H."/>
            <person name="Dinh H."/>
            <person name="Han Y."/>
            <person name="Doddapaneni H."/>
            <person name="Worley K.C."/>
            <person name="Muzny D.M."/>
            <person name="Gibbs R.A."/>
            <person name="Richards S."/>
        </authorList>
    </citation>
    <scope>NUCLEOTIDE SEQUENCE</scope>
    <source>
        <strain evidence="14">HAZT.00-mixed</strain>
        <tissue evidence="14">Whole organism</tissue>
    </source>
</reference>
<keyword evidence="4 12" id="KW-0812">Transmembrane</keyword>
<keyword evidence="3" id="KW-1003">Cell membrane</keyword>
<evidence type="ECO:0000256" key="11">
    <source>
        <dbReference type="ARBA" id="ARBA00023303"/>
    </source>
</evidence>
<organism evidence="14">
    <name type="scientific">Hyalella azteca</name>
    <name type="common">Amphipod</name>
    <dbReference type="NCBI Taxonomy" id="294128"/>
    <lineage>
        <taxon>Eukaryota</taxon>
        <taxon>Metazoa</taxon>
        <taxon>Ecdysozoa</taxon>
        <taxon>Arthropoda</taxon>
        <taxon>Crustacea</taxon>
        <taxon>Multicrustacea</taxon>
        <taxon>Malacostraca</taxon>
        <taxon>Eumalacostraca</taxon>
        <taxon>Peracarida</taxon>
        <taxon>Amphipoda</taxon>
        <taxon>Senticaudata</taxon>
        <taxon>Talitrida</taxon>
        <taxon>Talitroidea</taxon>
        <taxon>Hyalellidae</taxon>
        <taxon>Hyalella</taxon>
    </lineage>
</organism>
<dbReference type="Proteomes" id="UP000711488">
    <property type="component" value="Unassembled WGS sequence"/>
</dbReference>
<keyword evidence="10" id="KW-1071">Ligand-gated ion channel</keyword>
<dbReference type="EMBL" id="JQDR03011585">
    <property type="protein sequence ID" value="KAA0192536.1"/>
    <property type="molecule type" value="Genomic_DNA"/>
</dbReference>
<evidence type="ECO:0000313" key="14">
    <source>
        <dbReference type="EMBL" id="KAA0192536.1"/>
    </source>
</evidence>
<evidence type="ECO:0000259" key="13">
    <source>
        <dbReference type="SMART" id="SM00918"/>
    </source>
</evidence>
<reference evidence="14" key="2">
    <citation type="journal article" date="2018" name="Environ. Sci. Technol.">
        <title>The Toxicogenome of Hyalella azteca: A Model for Sediment Ecotoxicology and Evolutionary Toxicology.</title>
        <authorList>
            <person name="Poynton H.C."/>
            <person name="Hasenbein S."/>
            <person name="Benoit J.B."/>
            <person name="Sepulveda M.S."/>
            <person name="Poelchau M.F."/>
            <person name="Hughes D.S.T."/>
            <person name="Murali S.C."/>
            <person name="Chen S."/>
            <person name="Glastad K.M."/>
            <person name="Goodisman M.A.D."/>
            <person name="Werren J.H."/>
            <person name="Vineis J.H."/>
            <person name="Bowen J.L."/>
            <person name="Friedrich M."/>
            <person name="Jones J."/>
            <person name="Robertson H.M."/>
            <person name="Feyereisen R."/>
            <person name="Mechler-Hickson A."/>
            <person name="Mathers N."/>
            <person name="Lee C.E."/>
            <person name="Colbourne J.K."/>
            <person name="Biales A."/>
            <person name="Johnston J.S."/>
            <person name="Wellborn G.A."/>
            <person name="Rosendale A.J."/>
            <person name="Cridge A.G."/>
            <person name="Munoz-Torres M.C."/>
            <person name="Bain P.A."/>
            <person name="Manny A.R."/>
            <person name="Major K.M."/>
            <person name="Lambert F.N."/>
            <person name="Vulpe C.D."/>
            <person name="Tuck P."/>
            <person name="Blalock B.J."/>
            <person name="Lin Y.Y."/>
            <person name="Smith M.E."/>
            <person name="Ochoa-Acuna H."/>
            <person name="Chen M.M."/>
            <person name="Childers C.P."/>
            <person name="Qu J."/>
            <person name="Dugan S."/>
            <person name="Lee S.L."/>
            <person name="Chao H."/>
            <person name="Dinh H."/>
            <person name="Han Y."/>
            <person name="Doddapaneni H."/>
            <person name="Worley K.C."/>
            <person name="Muzny D.M."/>
            <person name="Gibbs R.A."/>
            <person name="Richards S."/>
        </authorList>
    </citation>
    <scope>NUCLEOTIDE SEQUENCE</scope>
    <source>
        <strain evidence="14">HAZT.00-mixed</strain>
        <tissue evidence="14">Whole organism</tissue>
    </source>
</reference>